<feature type="domain" description="Response regulatory" evidence="10">
    <location>
        <begin position="488"/>
        <end position="608"/>
    </location>
</feature>
<dbReference type="Pfam" id="PF00512">
    <property type="entry name" value="HisKA"/>
    <property type="match status" value="1"/>
</dbReference>
<dbReference type="GO" id="GO:0009927">
    <property type="term" value="F:histidine phosphotransfer kinase activity"/>
    <property type="evidence" value="ECO:0007669"/>
    <property type="project" value="TreeGrafter"/>
</dbReference>
<name>A0AA91DJX6_VARPD</name>
<evidence type="ECO:0000256" key="3">
    <source>
        <dbReference type="ARBA" id="ARBA00022553"/>
    </source>
</evidence>
<dbReference type="InterPro" id="IPR001789">
    <property type="entry name" value="Sig_transdc_resp-reg_receiver"/>
</dbReference>
<dbReference type="SMART" id="SM00387">
    <property type="entry name" value="HATPase_c"/>
    <property type="match status" value="1"/>
</dbReference>
<dbReference type="InterPro" id="IPR003661">
    <property type="entry name" value="HisK_dim/P_dom"/>
</dbReference>
<dbReference type="Proteomes" id="UP000077852">
    <property type="component" value="Unassembled WGS sequence"/>
</dbReference>
<organism evidence="11 12">
    <name type="scientific">Variovorax paradoxus</name>
    <dbReference type="NCBI Taxonomy" id="34073"/>
    <lineage>
        <taxon>Bacteria</taxon>
        <taxon>Pseudomonadati</taxon>
        <taxon>Pseudomonadota</taxon>
        <taxon>Betaproteobacteria</taxon>
        <taxon>Burkholderiales</taxon>
        <taxon>Comamonadaceae</taxon>
        <taxon>Variovorax</taxon>
    </lineage>
</organism>
<keyword evidence="4" id="KW-0808">Transferase</keyword>
<dbReference type="InterPro" id="IPR011006">
    <property type="entry name" value="CheY-like_superfamily"/>
</dbReference>
<keyword evidence="5 11" id="KW-0418">Kinase</keyword>
<feature type="transmembrane region" description="Helical" evidence="8">
    <location>
        <begin position="104"/>
        <end position="122"/>
    </location>
</feature>
<dbReference type="Gene3D" id="1.10.287.130">
    <property type="match status" value="1"/>
</dbReference>
<dbReference type="SUPFAM" id="SSF47384">
    <property type="entry name" value="Homodimeric domain of signal transducing histidine kinase"/>
    <property type="match status" value="1"/>
</dbReference>
<dbReference type="PRINTS" id="PR00344">
    <property type="entry name" value="BCTRLSENSOR"/>
</dbReference>
<dbReference type="SUPFAM" id="SSF52172">
    <property type="entry name" value="CheY-like"/>
    <property type="match status" value="1"/>
</dbReference>
<dbReference type="InterPro" id="IPR036890">
    <property type="entry name" value="HATPase_C_sf"/>
</dbReference>
<evidence type="ECO:0000256" key="7">
    <source>
        <dbReference type="SAM" id="MobiDB-lite"/>
    </source>
</evidence>
<keyword evidence="8" id="KW-0812">Transmembrane</keyword>
<feature type="transmembrane region" description="Helical" evidence="8">
    <location>
        <begin position="152"/>
        <end position="171"/>
    </location>
</feature>
<keyword evidence="8" id="KW-0472">Membrane</keyword>
<feature type="region of interest" description="Disordered" evidence="7">
    <location>
        <begin position="457"/>
        <end position="479"/>
    </location>
</feature>
<dbReference type="InterPro" id="IPR005467">
    <property type="entry name" value="His_kinase_dom"/>
</dbReference>
<dbReference type="SMART" id="SM00448">
    <property type="entry name" value="REC"/>
    <property type="match status" value="1"/>
</dbReference>
<evidence type="ECO:0000256" key="4">
    <source>
        <dbReference type="ARBA" id="ARBA00022679"/>
    </source>
</evidence>
<evidence type="ECO:0000256" key="1">
    <source>
        <dbReference type="ARBA" id="ARBA00000085"/>
    </source>
</evidence>
<dbReference type="Pfam" id="PF02518">
    <property type="entry name" value="HATPase_c"/>
    <property type="match status" value="1"/>
</dbReference>
<evidence type="ECO:0000259" key="9">
    <source>
        <dbReference type="PROSITE" id="PS50109"/>
    </source>
</evidence>
<evidence type="ECO:0000313" key="12">
    <source>
        <dbReference type="Proteomes" id="UP000077852"/>
    </source>
</evidence>
<feature type="transmembrane region" description="Helical" evidence="8">
    <location>
        <begin position="177"/>
        <end position="193"/>
    </location>
</feature>
<dbReference type="PANTHER" id="PTHR43047">
    <property type="entry name" value="TWO-COMPONENT HISTIDINE PROTEIN KINASE"/>
    <property type="match status" value="1"/>
</dbReference>
<evidence type="ECO:0000313" key="11">
    <source>
        <dbReference type="EMBL" id="OAK60170.1"/>
    </source>
</evidence>
<protein>
    <recommendedName>
        <fullName evidence="2">histidine kinase</fullName>
        <ecNumber evidence="2">2.7.13.3</ecNumber>
    </recommendedName>
</protein>
<dbReference type="Gene3D" id="3.30.565.10">
    <property type="entry name" value="Histidine kinase-like ATPase, C-terminal domain"/>
    <property type="match status" value="1"/>
</dbReference>
<proteinExistence type="predicted"/>
<feature type="modified residue" description="4-aspartylphosphate" evidence="6">
    <location>
        <position position="542"/>
    </location>
</feature>
<dbReference type="SUPFAM" id="SSF55874">
    <property type="entry name" value="ATPase domain of HSP90 chaperone/DNA topoisomerase II/histidine kinase"/>
    <property type="match status" value="1"/>
</dbReference>
<keyword evidence="8" id="KW-1133">Transmembrane helix</keyword>
<dbReference type="GO" id="GO:0000155">
    <property type="term" value="F:phosphorelay sensor kinase activity"/>
    <property type="evidence" value="ECO:0007669"/>
    <property type="project" value="InterPro"/>
</dbReference>
<dbReference type="InterPro" id="IPR003594">
    <property type="entry name" value="HATPase_dom"/>
</dbReference>
<dbReference type="EMBL" id="LVHG01000063">
    <property type="protein sequence ID" value="OAK60170.1"/>
    <property type="molecule type" value="Genomic_DNA"/>
</dbReference>
<dbReference type="InterPro" id="IPR036097">
    <property type="entry name" value="HisK_dim/P_sf"/>
</dbReference>
<dbReference type="InterPro" id="IPR004358">
    <property type="entry name" value="Sig_transdc_His_kin-like_C"/>
</dbReference>
<evidence type="ECO:0000259" key="10">
    <source>
        <dbReference type="PROSITE" id="PS50110"/>
    </source>
</evidence>
<evidence type="ECO:0000256" key="6">
    <source>
        <dbReference type="PROSITE-ProRule" id="PRU00169"/>
    </source>
</evidence>
<evidence type="ECO:0000256" key="5">
    <source>
        <dbReference type="ARBA" id="ARBA00022777"/>
    </source>
</evidence>
<comment type="catalytic activity">
    <reaction evidence="1">
        <text>ATP + protein L-histidine = ADP + protein N-phospho-L-histidine.</text>
        <dbReference type="EC" id="2.7.13.3"/>
    </reaction>
</comment>
<dbReference type="SMART" id="SM00388">
    <property type="entry name" value="HisKA"/>
    <property type="match status" value="1"/>
</dbReference>
<dbReference type="CDD" id="cd00156">
    <property type="entry name" value="REC"/>
    <property type="match status" value="1"/>
</dbReference>
<feature type="transmembrane region" description="Helical" evidence="8">
    <location>
        <begin position="128"/>
        <end position="145"/>
    </location>
</feature>
<dbReference type="FunFam" id="3.30.565.10:FF:000049">
    <property type="entry name" value="Two-component sensor histidine kinase"/>
    <property type="match status" value="1"/>
</dbReference>
<dbReference type="CDD" id="cd00075">
    <property type="entry name" value="HATPase"/>
    <property type="match status" value="1"/>
</dbReference>
<keyword evidence="3 6" id="KW-0597">Phosphoprotein</keyword>
<feature type="domain" description="Histidine kinase" evidence="9">
    <location>
        <begin position="240"/>
        <end position="453"/>
    </location>
</feature>
<evidence type="ECO:0000256" key="2">
    <source>
        <dbReference type="ARBA" id="ARBA00012438"/>
    </source>
</evidence>
<dbReference type="EC" id="2.7.13.3" evidence="2"/>
<dbReference type="PROSITE" id="PS50110">
    <property type="entry name" value="RESPONSE_REGULATORY"/>
    <property type="match status" value="1"/>
</dbReference>
<evidence type="ECO:0000256" key="8">
    <source>
        <dbReference type="SAM" id="Phobius"/>
    </source>
</evidence>
<dbReference type="CDD" id="cd00082">
    <property type="entry name" value="HisKA"/>
    <property type="match status" value="1"/>
</dbReference>
<comment type="caution">
    <text evidence="11">The sequence shown here is derived from an EMBL/GenBank/DDBJ whole genome shotgun (WGS) entry which is preliminary data.</text>
</comment>
<dbReference type="Gene3D" id="3.40.50.2300">
    <property type="match status" value="1"/>
</dbReference>
<gene>
    <name evidence="11" type="ORF">A3K87_23900</name>
</gene>
<reference evidence="11 12" key="1">
    <citation type="submission" date="2016-03" db="EMBL/GenBank/DDBJ databases">
        <title>Genome sequence of Variovorax paradoxus KB5.</title>
        <authorList>
            <person name="Jeong H."/>
            <person name="Hong C.E."/>
            <person name="Jo S.H."/>
            <person name="Park J.M."/>
        </authorList>
    </citation>
    <scope>NUCLEOTIDE SEQUENCE [LARGE SCALE GENOMIC DNA]</scope>
    <source>
        <strain evidence="11 12">KB5</strain>
    </source>
</reference>
<dbReference type="Pfam" id="PF00072">
    <property type="entry name" value="Response_reg"/>
    <property type="match status" value="1"/>
</dbReference>
<sequence>MQNRCNVARSAGLPLNNPTIDTPNDLRVLREHLSSVYAARMAGVCGHLCFTFIGGAMGYFYLKLPLVLPFVAMLACANLYVLLSPRWDAGVPLADGPRWARRHTFQMTLIGAATAPVPWFFVSTQNPQVTALMAILIMVGCGLAMQSLWPMTASLFGYGIPMMGGLIGALLWHSDGINLFLAAVGSAYLLFALRRGVLQNKQLTDALILRFENESLATRLGEQIAATERASAEKTRFLAAASHDLRQPLHAIALFGAALQKALHDHPESQNAERLMRSVNALGHSLDTMLDVSRLDAGVITPDIQPIALDALLVSLNHVFLARAEQAGLQLRVRAGGVWVRSDQLLLQRMLSNLVDNALKYTPRGGVVVRVRSRGERVWIEVRDTGIGMAPEQLERIFEEFYQINNSERDRARGLGIGLSIVQRLSRLLDHPVEVQSQVGRGTRFRVYVSATRRPAGTPISHVPATRPQEESMRQLRAQPPSRALPRRVLLIDDEAEIRSAMSALLRAHAFDVQAVVDERAAAMALAQAESDGRPFELLLCDFRLADGGSGLEAGLRLHRRNGKPMPLLLITGETAPERLQRVRDSGVPVLFKPVNADRLLQAIDTALGAG</sequence>
<accession>A0AA91DJX6</accession>
<feature type="transmembrane region" description="Helical" evidence="8">
    <location>
        <begin position="66"/>
        <end position="83"/>
    </location>
</feature>
<dbReference type="GO" id="GO:0005886">
    <property type="term" value="C:plasma membrane"/>
    <property type="evidence" value="ECO:0007669"/>
    <property type="project" value="TreeGrafter"/>
</dbReference>
<dbReference type="PANTHER" id="PTHR43047:SF9">
    <property type="entry name" value="HISTIDINE KINASE"/>
    <property type="match status" value="1"/>
</dbReference>
<dbReference type="AlphaFoldDB" id="A0AA91DJX6"/>
<dbReference type="PROSITE" id="PS50109">
    <property type="entry name" value="HIS_KIN"/>
    <property type="match status" value="1"/>
</dbReference>